<protein>
    <submittedName>
        <fullName evidence="1">Uncharacterized protein</fullName>
    </submittedName>
</protein>
<evidence type="ECO:0000313" key="1">
    <source>
        <dbReference type="EMBL" id="RRR21300.1"/>
    </source>
</evidence>
<sequence>MTEPAAPEGYVWARGVTFSAPTDRVEVWLEESFGSADVVQNVHMLTPALSEAFDVDEVPETWRAMKRSVEGTSKELMLLLDDADPTAVRLHLRRRAD</sequence>
<organism evidence="1 3">
    <name type="scientific">Brachybacterium saurashtrense</name>
    <dbReference type="NCBI Taxonomy" id="556288"/>
    <lineage>
        <taxon>Bacteria</taxon>
        <taxon>Bacillati</taxon>
        <taxon>Actinomycetota</taxon>
        <taxon>Actinomycetes</taxon>
        <taxon>Micrococcales</taxon>
        <taxon>Dermabacteraceae</taxon>
        <taxon>Brachybacterium</taxon>
    </lineage>
</organism>
<reference evidence="1 3" key="1">
    <citation type="submission" date="2018-08" db="EMBL/GenBank/DDBJ databases">
        <title>Brachybacterium saurashtrense DSM 23186.</title>
        <authorList>
            <person name="Li Y."/>
        </authorList>
    </citation>
    <scope>NUCLEOTIDE SEQUENCE [LARGE SCALE GENOMIC DNA]</scope>
    <source>
        <strain evidence="1 3">DSM 23186</strain>
    </source>
</reference>
<name>A0AA93AUA9_9MICO</name>
<comment type="caution">
    <text evidence="1">The sequence shown here is derived from an EMBL/GenBank/DDBJ whole genome shotgun (WGS) entry which is preliminary data.</text>
</comment>
<accession>A0AA93AUA9</accession>
<evidence type="ECO:0000313" key="2">
    <source>
        <dbReference type="EMBL" id="RRR22969.1"/>
    </source>
</evidence>
<dbReference type="EMBL" id="QSWH01000009">
    <property type="protein sequence ID" value="RRR21300.1"/>
    <property type="molecule type" value="Genomic_DNA"/>
</dbReference>
<dbReference type="Proteomes" id="UP000282185">
    <property type="component" value="Unassembled WGS sequence"/>
</dbReference>
<evidence type="ECO:0000313" key="3">
    <source>
        <dbReference type="Proteomes" id="UP000282185"/>
    </source>
</evidence>
<dbReference type="RefSeq" id="WP_127097488.1">
    <property type="nucleotide sequence ID" value="NZ_CP031356.1"/>
</dbReference>
<gene>
    <name evidence="2" type="ORF">DXU92_06270</name>
    <name evidence="1" type="ORF">DXU92_15040</name>
</gene>
<dbReference type="EMBL" id="QSWH01000003">
    <property type="protein sequence ID" value="RRR22969.1"/>
    <property type="molecule type" value="Genomic_DNA"/>
</dbReference>
<dbReference type="AlphaFoldDB" id="A0AA93AUA9"/>
<proteinExistence type="predicted"/>